<dbReference type="SMART" id="SM00880">
    <property type="entry name" value="CHAD"/>
    <property type="match status" value="1"/>
</dbReference>
<dbReference type="InterPro" id="IPR023577">
    <property type="entry name" value="CYTH_domain"/>
</dbReference>
<dbReference type="SUPFAM" id="SSF55154">
    <property type="entry name" value="CYTH-like phosphatases"/>
    <property type="match status" value="1"/>
</dbReference>
<proteinExistence type="predicted"/>
<protein>
    <submittedName>
        <fullName evidence="4">Inorganic triphosphatase</fullName>
    </submittedName>
</protein>
<evidence type="ECO:0000259" key="3">
    <source>
        <dbReference type="PROSITE" id="PS51708"/>
    </source>
</evidence>
<comment type="caution">
    <text evidence="4">The sequence shown here is derived from an EMBL/GenBank/DDBJ whole genome shotgun (WGS) entry which is preliminary data.</text>
</comment>
<accession>A0A9W6GYK3</accession>
<dbReference type="AlphaFoldDB" id="A0A9W6GYK3"/>
<dbReference type="CDD" id="cd07756">
    <property type="entry name" value="CYTH-like_Pase_CHAD"/>
    <property type="match status" value="1"/>
</dbReference>
<dbReference type="Pfam" id="PF01928">
    <property type="entry name" value="CYTH"/>
    <property type="match status" value="1"/>
</dbReference>
<dbReference type="EMBL" id="BSEC01000003">
    <property type="protein sequence ID" value="GLI95372.1"/>
    <property type="molecule type" value="Genomic_DNA"/>
</dbReference>
<dbReference type="InterPro" id="IPR033469">
    <property type="entry name" value="CYTH-like_dom_sf"/>
</dbReference>
<dbReference type="GO" id="GO:0046872">
    <property type="term" value="F:metal ion binding"/>
    <property type="evidence" value="ECO:0007669"/>
    <property type="project" value="TreeGrafter"/>
</dbReference>
<evidence type="ECO:0000313" key="4">
    <source>
        <dbReference type="EMBL" id="GLI95372.1"/>
    </source>
</evidence>
<dbReference type="Gene3D" id="2.40.320.10">
    <property type="entry name" value="Hypothetical Protein Pfu-838710-001"/>
    <property type="match status" value="1"/>
</dbReference>
<dbReference type="InterPro" id="IPR038186">
    <property type="entry name" value="CHAD_dom_sf"/>
</dbReference>
<organism evidence="4 5">
    <name type="scientific">Methylocystis echinoides</name>
    <dbReference type="NCBI Taxonomy" id="29468"/>
    <lineage>
        <taxon>Bacteria</taxon>
        <taxon>Pseudomonadati</taxon>
        <taxon>Pseudomonadota</taxon>
        <taxon>Alphaproteobacteria</taxon>
        <taxon>Hyphomicrobiales</taxon>
        <taxon>Methylocystaceae</taxon>
        <taxon>Methylocystis</taxon>
    </lineage>
</organism>
<feature type="domain" description="CYTH" evidence="2">
    <location>
        <begin position="22"/>
        <end position="220"/>
    </location>
</feature>
<evidence type="ECO:0000256" key="1">
    <source>
        <dbReference type="SAM" id="MobiDB-lite"/>
    </source>
</evidence>
<keyword evidence="5" id="KW-1185">Reference proteome</keyword>
<dbReference type="Proteomes" id="UP001144323">
    <property type="component" value="Unassembled WGS sequence"/>
</dbReference>
<feature type="domain" description="CHAD" evidence="3">
    <location>
        <begin position="235"/>
        <end position="520"/>
    </location>
</feature>
<gene>
    <name evidence="4" type="ORF">LMG27198_43640</name>
</gene>
<feature type="region of interest" description="Disordered" evidence="1">
    <location>
        <begin position="1"/>
        <end position="21"/>
    </location>
</feature>
<dbReference type="PANTHER" id="PTHR39569:SF1">
    <property type="entry name" value="INORGANIC TRIPHOSPHATASE"/>
    <property type="match status" value="1"/>
</dbReference>
<dbReference type="InterPro" id="IPR039013">
    <property type="entry name" value="YgiF"/>
</dbReference>
<dbReference type="InterPro" id="IPR007899">
    <property type="entry name" value="CHAD_dom"/>
</dbReference>
<dbReference type="Pfam" id="PF05235">
    <property type="entry name" value="CHAD"/>
    <property type="match status" value="1"/>
</dbReference>
<reference evidence="4" key="1">
    <citation type="journal article" date="2023" name="Int. J. Syst. Evol. Microbiol.">
        <title>Methylocystis iwaonis sp. nov., a type II methane-oxidizing bacterium from surface soil of a rice paddy field in Japan, and emended description of the genus Methylocystis (ex Whittenbury et al. 1970) Bowman et al. 1993.</title>
        <authorList>
            <person name="Kaise H."/>
            <person name="Sawadogo J.B."/>
            <person name="Alam M.S."/>
            <person name="Ueno C."/>
            <person name="Dianou D."/>
            <person name="Shinjo R."/>
            <person name="Asakawa S."/>
        </authorList>
    </citation>
    <scope>NUCLEOTIDE SEQUENCE</scope>
    <source>
        <strain evidence="4">LMG27198</strain>
    </source>
</reference>
<dbReference type="SMART" id="SM01118">
    <property type="entry name" value="CYTH"/>
    <property type="match status" value="1"/>
</dbReference>
<dbReference type="GO" id="GO:0050355">
    <property type="term" value="F:inorganic triphosphate phosphatase activity"/>
    <property type="evidence" value="ECO:0007669"/>
    <property type="project" value="InterPro"/>
</dbReference>
<dbReference type="RefSeq" id="WP_281806157.1">
    <property type="nucleotide sequence ID" value="NZ_BSEC01000003.1"/>
</dbReference>
<dbReference type="PROSITE" id="PS51707">
    <property type="entry name" value="CYTH"/>
    <property type="match status" value="1"/>
</dbReference>
<dbReference type="Gene3D" id="1.40.20.10">
    <property type="entry name" value="CHAD domain"/>
    <property type="match status" value="1"/>
</dbReference>
<sequence length="523" mass="57982">MVKDASQPSPLPPVDELKRHSDREVEVKLECPPDLLPSLFTLEPLAGAIVRPRAQRLVATYFDTPGDALDRAGMSLRLRKAGAQRVMTLKWALRESSGFSRGEAEAPFRGDQPDVNVFGPEISKRVEERMRGETLAPRFETRVRRRTAELSLGASVVEIALDEGEIVAAEARRKISECELELKDGEPAALFGLAAQLTRAGLRVSPESKSRRGFLLARCEKPSEVRAVAPRLDAGASIEDAINAVIQNALTQFIENWPALLDGDHPESVHQMRVALRRLRAALALFERAFPGAGFTRFRDDAKRLATALGPARDQDVFIALVSEGPLAVFASEPSFEALLSASSLRRHDAYRTAKETICAPETSRFALELQAFVASRGWRNALGTQELPSLVRPARSLADEAIERLYRRARKLGKDMLVAEPPQRHRLRITLKNLRYASEFFGSLYSPAGVKKFTKVISALQDALGAHNDAVSALKLVEDDAIPSELRATGIVLGWCAREIDSPEPYLRDYWLAFKSARCFWR</sequence>
<name>A0A9W6GYK3_9HYPH</name>
<dbReference type="PROSITE" id="PS51708">
    <property type="entry name" value="CHAD"/>
    <property type="match status" value="1"/>
</dbReference>
<evidence type="ECO:0000313" key="5">
    <source>
        <dbReference type="Proteomes" id="UP001144323"/>
    </source>
</evidence>
<dbReference type="PANTHER" id="PTHR39569">
    <property type="entry name" value="INORGANIC TRIPHOSPHATASE"/>
    <property type="match status" value="1"/>
</dbReference>
<evidence type="ECO:0000259" key="2">
    <source>
        <dbReference type="PROSITE" id="PS51707"/>
    </source>
</evidence>